<reference evidence="3" key="1">
    <citation type="submission" date="2019-08" db="EMBL/GenBank/DDBJ databases">
        <authorList>
            <person name="Kucharzyk K."/>
            <person name="Murdoch R.W."/>
            <person name="Higgins S."/>
            <person name="Loffler F."/>
        </authorList>
    </citation>
    <scope>NUCLEOTIDE SEQUENCE</scope>
</reference>
<dbReference type="Gene3D" id="3.30.360.10">
    <property type="entry name" value="Dihydrodipicolinate Reductase, domain 2"/>
    <property type="match status" value="1"/>
</dbReference>
<name>A0A645HA16_9ZZZZ</name>
<dbReference type="InterPro" id="IPR022663">
    <property type="entry name" value="DapB_C"/>
</dbReference>
<dbReference type="GO" id="GO:0009089">
    <property type="term" value="P:lysine biosynthetic process via diaminopimelate"/>
    <property type="evidence" value="ECO:0007669"/>
    <property type="project" value="InterPro"/>
</dbReference>
<keyword evidence="3" id="KW-0560">Oxidoreductase</keyword>
<protein>
    <submittedName>
        <fullName evidence="3">4-hydroxy-tetrahydrodipicolinate reductase</fullName>
        <ecNumber evidence="3">1.17.1.8</ecNumber>
    </submittedName>
</protein>
<accession>A0A645HA16</accession>
<dbReference type="SUPFAM" id="SSF51735">
    <property type="entry name" value="NAD(P)-binding Rossmann-fold domains"/>
    <property type="match status" value="1"/>
</dbReference>
<dbReference type="PANTHER" id="PTHR20836">
    <property type="entry name" value="DIHYDRODIPICOLINATE REDUCTASE"/>
    <property type="match status" value="1"/>
</dbReference>
<organism evidence="3">
    <name type="scientific">bioreactor metagenome</name>
    <dbReference type="NCBI Taxonomy" id="1076179"/>
    <lineage>
        <taxon>unclassified sequences</taxon>
        <taxon>metagenomes</taxon>
        <taxon>ecological metagenomes</taxon>
    </lineage>
</organism>
<comment type="caution">
    <text evidence="3">The sequence shown here is derived from an EMBL/GenBank/DDBJ whole genome shotgun (WGS) entry which is preliminary data.</text>
</comment>
<evidence type="ECO:0000256" key="1">
    <source>
        <dbReference type="ARBA" id="ARBA00022490"/>
    </source>
</evidence>
<dbReference type="GO" id="GO:0008839">
    <property type="term" value="F:4-hydroxy-tetrahydrodipicolinate reductase"/>
    <property type="evidence" value="ECO:0007669"/>
    <property type="project" value="UniProtKB-EC"/>
</dbReference>
<sequence length="95" mass="10525">MAIADAINESLDNSLEYVYDRTPLKEKRKKNQIGIHAIRGGTIVGEHEVIFAGKNEIVEISHRAMSREIFATGALKAAKFLSGKPAGFYTMNNIF</sequence>
<dbReference type="AlphaFoldDB" id="A0A645HA16"/>
<dbReference type="InterPro" id="IPR023940">
    <property type="entry name" value="DHDPR_bac"/>
</dbReference>
<feature type="domain" description="Dihydrodipicolinate reductase C-terminal" evidence="2">
    <location>
        <begin position="3"/>
        <end position="94"/>
    </location>
</feature>
<dbReference type="Pfam" id="PF05173">
    <property type="entry name" value="DapB_C"/>
    <property type="match status" value="1"/>
</dbReference>
<evidence type="ECO:0000313" key="3">
    <source>
        <dbReference type="EMBL" id="MPN35222.1"/>
    </source>
</evidence>
<dbReference type="EC" id="1.17.1.8" evidence="3"/>
<dbReference type="GO" id="GO:0019877">
    <property type="term" value="P:diaminopimelate biosynthetic process"/>
    <property type="evidence" value="ECO:0007669"/>
    <property type="project" value="TreeGrafter"/>
</dbReference>
<proteinExistence type="predicted"/>
<dbReference type="PANTHER" id="PTHR20836:SF7">
    <property type="entry name" value="4-HYDROXY-TETRAHYDRODIPICOLINATE REDUCTASE"/>
    <property type="match status" value="1"/>
</dbReference>
<dbReference type="InterPro" id="IPR036291">
    <property type="entry name" value="NAD(P)-bd_dom_sf"/>
</dbReference>
<keyword evidence="1" id="KW-0963">Cytoplasm</keyword>
<dbReference type="Gene3D" id="3.40.50.720">
    <property type="entry name" value="NAD(P)-binding Rossmann-like Domain"/>
    <property type="match status" value="1"/>
</dbReference>
<dbReference type="GO" id="GO:0005829">
    <property type="term" value="C:cytosol"/>
    <property type="evidence" value="ECO:0007669"/>
    <property type="project" value="TreeGrafter"/>
</dbReference>
<dbReference type="EMBL" id="VSSQ01088670">
    <property type="protein sequence ID" value="MPN35222.1"/>
    <property type="molecule type" value="Genomic_DNA"/>
</dbReference>
<gene>
    <name evidence="3" type="primary">dapB_55</name>
    <name evidence="3" type="ORF">SDC9_182719</name>
</gene>
<dbReference type="SUPFAM" id="SSF55347">
    <property type="entry name" value="Glyceraldehyde-3-phosphate dehydrogenase-like, C-terminal domain"/>
    <property type="match status" value="1"/>
</dbReference>
<evidence type="ECO:0000259" key="2">
    <source>
        <dbReference type="Pfam" id="PF05173"/>
    </source>
</evidence>